<dbReference type="EMBL" id="BTRK01000001">
    <property type="protein sequence ID" value="GMR33491.1"/>
    <property type="molecule type" value="Genomic_DNA"/>
</dbReference>
<comment type="similarity">
    <text evidence="8">Belongs to the two pore domain potassium channel (TC 1.A.1.8) family.</text>
</comment>
<feature type="domain" description="Potassium channel" evidence="11">
    <location>
        <begin position="107"/>
        <end position="163"/>
    </location>
</feature>
<keyword evidence="2 8" id="KW-0813">Transport</keyword>
<sequence>RSSMGVANVAFALRENLRSGMKSLLPVLVLVIYTLIGALIFQWIEGDQETTEIEVLRETRARAIEKTAFDLNVLKSKSPVEAYNYTVKQLKKYNEKIGIVDPDDSNLKWSLPGAIFFCITVYTTIGYGNIYPVTTAGRVATIIYAFIGIPLTVICLYSLGQLFAGFCRLVWKAFLRTTRVVSKDLSKKVEELGEAANSDAASDQQKDDNDLASFPVSIIGLITIIWVIFSSVIFCVIESDWDYGTSLYFALISFTTIGFGDVLPSNYSYMIVIGILVICGLSLVSTFLSLVQDQIEQLAEGMQTNIDKEYLNALAEAKDEGEITEAKASTALEAPAENVDVEAHIATMDPRSLDAVVSRMPFRSRVLYHIMPASNKKQLMKQSEARMATRSRGTQTDDSLLHDLVANLVEEELLKLKLAKGGSPSSPASPVSPAPPAGPAYETSLHEESETPPCKQFVVKRHERPRRPSPPLTDSPDL</sequence>
<feature type="compositionally biased region" description="Pro residues" evidence="9">
    <location>
        <begin position="468"/>
        <end position="478"/>
    </location>
</feature>
<keyword evidence="13" id="KW-1185">Reference proteome</keyword>
<accession>A0AAN4Z6L4</accession>
<gene>
    <name evidence="12" type="ORF">PMAYCL1PPCAC_03686</name>
</gene>
<evidence type="ECO:0000256" key="8">
    <source>
        <dbReference type="RuleBase" id="RU003857"/>
    </source>
</evidence>
<dbReference type="GO" id="GO:0015271">
    <property type="term" value="F:outward rectifier potassium channel activity"/>
    <property type="evidence" value="ECO:0007669"/>
    <property type="project" value="TreeGrafter"/>
</dbReference>
<name>A0AAN4Z6L4_9BILA</name>
<dbReference type="InterPro" id="IPR013099">
    <property type="entry name" value="K_chnl_dom"/>
</dbReference>
<dbReference type="InterPro" id="IPR003280">
    <property type="entry name" value="2pore_dom_K_chnl"/>
</dbReference>
<feature type="transmembrane region" description="Helical" evidence="10">
    <location>
        <begin position="109"/>
        <end position="130"/>
    </location>
</feature>
<feature type="domain" description="Potassium channel" evidence="11">
    <location>
        <begin position="222"/>
        <end position="296"/>
    </location>
</feature>
<dbReference type="GO" id="GO:0005886">
    <property type="term" value="C:plasma membrane"/>
    <property type="evidence" value="ECO:0007669"/>
    <property type="project" value="TreeGrafter"/>
</dbReference>
<protein>
    <recommendedName>
        <fullName evidence="11">Potassium channel domain-containing protein</fullName>
    </recommendedName>
</protein>
<dbReference type="Gene3D" id="1.10.287.70">
    <property type="match status" value="1"/>
</dbReference>
<evidence type="ECO:0000313" key="13">
    <source>
        <dbReference type="Proteomes" id="UP001328107"/>
    </source>
</evidence>
<dbReference type="PANTHER" id="PTHR11003:SF345">
    <property type="entry name" value="TWIK FAMILY OF POTASSIUM CHANNELS PROTEIN 18"/>
    <property type="match status" value="1"/>
</dbReference>
<feature type="region of interest" description="Disordered" evidence="9">
    <location>
        <begin position="420"/>
        <end position="478"/>
    </location>
</feature>
<dbReference type="Proteomes" id="UP001328107">
    <property type="component" value="Unassembled WGS sequence"/>
</dbReference>
<evidence type="ECO:0000256" key="5">
    <source>
        <dbReference type="ARBA" id="ARBA00023065"/>
    </source>
</evidence>
<keyword evidence="6 10" id="KW-0472">Membrane</keyword>
<evidence type="ECO:0000256" key="9">
    <source>
        <dbReference type="SAM" id="MobiDB-lite"/>
    </source>
</evidence>
<feature type="compositionally biased region" description="Low complexity" evidence="9">
    <location>
        <begin position="420"/>
        <end position="429"/>
    </location>
</feature>
<proteinExistence type="inferred from homology"/>
<feature type="compositionally biased region" description="Basic residues" evidence="9">
    <location>
        <begin position="458"/>
        <end position="467"/>
    </location>
</feature>
<keyword evidence="3 8" id="KW-0812">Transmembrane</keyword>
<dbReference type="PANTHER" id="PTHR11003">
    <property type="entry name" value="POTASSIUM CHANNEL, SUBFAMILY K"/>
    <property type="match status" value="1"/>
</dbReference>
<feature type="transmembrane region" description="Helical" evidence="10">
    <location>
        <begin position="142"/>
        <end position="171"/>
    </location>
</feature>
<keyword evidence="4 10" id="KW-1133">Transmembrane helix</keyword>
<evidence type="ECO:0000256" key="4">
    <source>
        <dbReference type="ARBA" id="ARBA00022989"/>
    </source>
</evidence>
<feature type="transmembrane region" description="Helical" evidence="10">
    <location>
        <begin position="269"/>
        <end position="291"/>
    </location>
</feature>
<dbReference type="PRINTS" id="PR01333">
    <property type="entry name" value="2POREKCHANEL"/>
</dbReference>
<evidence type="ECO:0000259" key="11">
    <source>
        <dbReference type="Pfam" id="PF07885"/>
    </source>
</evidence>
<evidence type="ECO:0000256" key="3">
    <source>
        <dbReference type="ARBA" id="ARBA00022692"/>
    </source>
</evidence>
<evidence type="ECO:0000313" key="12">
    <source>
        <dbReference type="EMBL" id="GMR33491.1"/>
    </source>
</evidence>
<dbReference type="AlphaFoldDB" id="A0AAN4Z6L4"/>
<dbReference type="SUPFAM" id="SSF81324">
    <property type="entry name" value="Voltage-gated potassium channels"/>
    <property type="match status" value="2"/>
</dbReference>
<dbReference type="GO" id="GO:0022841">
    <property type="term" value="F:potassium ion leak channel activity"/>
    <property type="evidence" value="ECO:0007669"/>
    <property type="project" value="TreeGrafter"/>
</dbReference>
<dbReference type="GO" id="GO:0030322">
    <property type="term" value="P:stabilization of membrane potential"/>
    <property type="evidence" value="ECO:0007669"/>
    <property type="project" value="TreeGrafter"/>
</dbReference>
<evidence type="ECO:0000256" key="10">
    <source>
        <dbReference type="SAM" id="Phobius"/>
    </source>
</evidence>
<feature type="transmembrane region" description="Helical" evidence="10">
    <location>
        <begin position="214"/>
        <end position="237"/>
    </location>
</feature>
<feature type="transmembrane region" description="Helical" evidence="10">
    <location>
        <begin position="24"/>
        <end position="44"/>
    </location>
</feature>
<keyword evidence="7 8" id="KW-0407">Ion channel</keyword>
<evidence type="ECO:0000256" key="7">
    <source>
        <dbReference type="ARBA" id="ARBA00023303"/>
    </source>
</evidence>
<evidence type="ECO:0000256" key="2">
    <source>
        <dbReference type="ARBA" id="ARBA00022448"/>
    </source>
</evidence>
<evidence type="ECO:0000256" key="6">
    <source>
        <dbReference type="ARBA" id="ARBA00023136"/>
    </source>
</evidence>
<comment type="caution">
    <text evidence="12">The sequence shown here is derived from an EMBL/GenBank/DDBJ whole genome shotgun (WGS) entry which is preliminary data.</text>
</comment>
<feature type="transmembrane region" description="Helical" evidence="10">
    <location>
        <begin position="246"/>
        <end position="263"/>
    </location>
</feature>
<evidence type="ECO:0000256" key="1">
    <source>
        <dbReference type="ARBA" id="ARBA00004141"/>
    </source>
</evidence>
<organism evidence="12 13">
    <name type="scientific">Pristionchus mayeri</name>
    <dbReference type="NCBI Taxonomy" id="1317129"/>
    <lineage>
        <taxon>Eukaryota</taxon>
        <taxon>Metazoa</taxon>
        <taxon>Ecdysozoa</taxon>
        <taxon>Nematoda</taxon>
        <taxon>Chromadorea</taxon>
        <taxon>Rhabditida</taxon>
        <taxon>Rhabditina</taxon>
        <taxon>Diplogasteromorpha</taxon>
        <taxon>Diplogasteroidea</taxon>
        <taxon>Neodiplogasteridae</taxon>
        <taxon>Pristionchus</taxon>
    </lineage>
</organism>
<feature type="non-terminal residue" evidence="12">
    <location>
        <position position="1"/>
    </location>
</feature>
<reference evidence="13" key="1">
    <citation type="submission" date="2022-10" db="EMBL/GenBank/DDBJ databases">
        <title>Genome assembly of Pristionchus species.</title>
        <authorList>
            <person name="Yoshida K."/>
            <person name="Sommer R.J."/>
        </authorList>
    </citation>
    <scope>NUCLEOTIDE SEQUENCE [LARGE SCALE GENOMIC DNA]</scope>
    <source>
        <strain evidence="13">RS5460</strain>
    </source>
</reference>
<comment type="subcellular location">
    <subcellularLocation>
        <location evidence="1">Membrane</location>
        <topology evidence="1">Multi-pass membrane protein</topology>
    </subcellularLocation>
</comment>
<dbReference type="Pfam" id="PF07885">
    <property type="entry name" value="Ion_trans_2"/>
    <property type="match status" value="2"/>
</dbReference>
<keyword evidence="5 8" id="KW-0406">Ion transport</keyword>